<feature type="region of interest" description="Disordered" evidence="1">
    <location>
        <begin position="1"/>
        <end position="96"/>
    </location>
</feature>
<feature type="compositionally biased region" description="Low complexity" evidence="1">
    <location>
        <begin position="263"/>
        <end position="279"/>
    </location>
</feature>
<feature type="compositionally biased region" description="Polar residues" evidence="1">
    <location>
        <begin position="1"/>
        <end position="11"/>
    </location>
</feature>
<evidence type="ECO:0000256" key="1">
    <source>
        <dbReference type="SAM" id="MobiDB-lite"/>
    </source>
</evidence>
<dbReference type="EMBL" id="CAJNBH010000024">
    <property type="protein sequence ID" value="CAE6827618.1"/>
    <property type="molecule type" value="Genomic_DNA"/>
</dbReference>
<feature type="compositionally biased region" description="Polar residues" evidence="1">
    <location>
        <begin position="134"/>
        <end position="147"/>
    </location>
</feature>
<comment type="caution">
    <text evidence="2">The sequence shown here is derived from an EMBL/GenBank/DDBJ whole genome shotgun (WGS) entry which is preliminary data.</text>
</comment>
<feature type="region of interest" description="Disordered" evidence="1">
    <location>
        <begin position="216"/>
        <end position="291"/>
    </location>
</feature>
<sequence>MRTQRTASTLATDLADSHAPRRAGGDASRSRSKSRFSGSASAILSQLRSIGGGSRPATRSPGAASATVTAKEDPVGNAVQWINQQRRRVDAPRAGANGGVMKLTREQAVVMNKVVPKRAAPKPPTGASGATAKAQPSTTESSHTNPEIESDDELFELPLPATERAPQKTLLQLFNEEHAFQHAPASPAQMQTQNTAAAPEYDDDLIEVDLHSGRVNAGAKASEPSEPSAPAGPKSALRKPGAARREAGPRVSWHPDVRDTKLASAASVATPATPTGPTGRARRSGITGMLGRMVQLPRKLWR</sequence>
<proteinExistence type="predicted"/>
<accession>A0ABM8SRP2</accession>
<protein>
    <submittedName>
        <fullName evidence="2">Uncharacterized protein</fullName>
    </submittedName>
</protein>
<keyword evidence="3" id="KW-1185">Reference proteome</keyword>
<feature type="compositionally biased region" description="Low complexity" evidence="1">
    <location>
        <begin position="217"/>
        <end position="235"/>
    </location>
</feature>
<organism evidence="2 3">
    <name type="scientific">Paraburkholderia nemoris</name>
    <dbReference type="NCBI Taxonomy" id="2793076"/>
    <lineage>
        <taxon>Bacteria</taxon>
        <taxon>Pseudomonadati</taxon>
        <taxon>Pseudomonadota</taxon>
        <taxon>Betaproteobacteria</taxon>
        <taxon>Burkholderiales</taxon>
        <taxon>Burkholderiaceae</taxon>
        <taxon>Paraburkholderia</taxon>
    </lineage>
</organism>
<evidence type="ECO:0000313" key="3">
    <source>
        <dbReference type="Proteomes" id="UP000673821"/>
    </source>
</evidence>
<feature type="region of interest" description="Disordered" evidence="1">
    <location>
        <begin position="117"/>
        <end position="149"/>
    </location>
</feature>
<feature type="compositionally biased region" description="Basic and acidic residues" evidence="1">
    <location>
        <begin position="243"/>
        <end position="261"/>
    </location>
</feature>
<dbReference type="RefSeq" id="WP_054036818.1">
    <property type="nucleotide sequence ID" value="NZ_CAJNBC010000027.1"/>
</dbReference>
<gene>
    <name evidence="2" type="ORF">R69776_06453</name>
</gene>
<reference evidence="2 3" key="1">
    <citation type="submission" date="2021-02" db="EMBL/GenBank/DDBJ databases">
        <authorList>
            <person name="Vanwijnsberghe S."/>
        </authorList>
    </citation>
    <scope>NUCLEOTIDE SEQUENCE [LARGE SCALE GENOMIC DNA]</scope>
    <source>
        <strain evidence="2 3">R-69776</strain>
    </source>
</reference>
<evidence type="ECO:0000313" key="2">
    <source>
        <dbReference type="EMBL" id="CAE6827618.1"/>
    </source>
</evidence>
<name>A0ABM8SRP2_9BURK</name>
<dbReference type="Proteomes" id="UP000673821">
    <property type="component" value="Unassembled WGS sequence"/>
</dbReference>